<reference evidence="1 2" key="1">
    <citation type="journal article" date="2016" name="Mol. Biol. Evol.">
        <title>Comparative Genomics of Early-Diverging Mushroom-Forming Fungi Provides Insights into the Origins of Lignocellulose Decay Capabilities.</title>
        <authorList>
            <person name="Nagy L.G."/>
            <person name="Riley R."/>
            <person name="Tritt A."/>
            <person name="Adam C."/>
            <person name="Daum C."/>
            <person name="Floudas D."/>
            <person name="Sun H."/>
            <person name="Yadav J.S."/>
            <person name="Pangilinan J."/>
            <person name="Larsson K.H."/>
            <person name="Matsuura K."/>
            <person name="Barry K."/>
            <person name="Labutti K."/>
            <person name="Kuo R."/>
            <person name="Ohm R.A."/>
            <person name="Bhattacharya S.S."/>
            <person name="Shirouzu T."/>
            <person name="Yoshinaga Y."/>
            <person name="Martin F.M."/>
            <person name="Grigoriev I.V."/>
            <person name="Hibbett D.S."/>
        </authorList>
    </citation>
    <scope>NUCLEOTIDE SEQUENCE [LARGE SCALE GENOMIC DNA]</scope>
    <source>
        <strain evidence="1 2">93-53</strain>
    </source>
</reference>
<dbReference type="AlphaFoldDB" id="A0A165ARX1"/>
<protein>
    <submittedName>
        <fullName evidence="1">Uncharacterized protein</fullName>
    </submittedName>
</protein>
<evidence type="ECO:0000313" key="1">
    <source>
        <dbReference type="EMBL" id="KZS99540.1"/>
    </source>
</evidence>
<dbReference type="EMBL" id="KV427797">
    <property type="protein sequence ID" value="KZS99540.1"/>
    <property type="molecule type" value="Genomic_DNA"/>
</dbReference>
<dbReference type="InParanoid" id="A0A165ARX1"/>
<accession>A0A165ARX1</accession>
<gene>
    <name evidence="1" type="ORF">LAESUDRAFT_765423</name>
</gene>
<dbReference type="GeneID" id="63830697"/>
<sequence length="149" mass="16737">MGLGSRRDLLDDVFGAYNWSKVTHIAQSLLTKVKNAINECSVYVAAFEEFSLALPETSVAQWTQAVEAWEKDRSSLNPYEITRKALTQASVHLQLAQEDATRLQIGKTVPIHDHISPSVMITYRLEIEELQCHLREDSAELGAHSTDLQ</sequence>
<proteinExistence type="predicted"/>
<name>A0A165ARX1_9APHY</name>
<keyword evidence="2" id="KW-1185">Reference proteome</keyword>
<dbReference type="STRING" id="1314785.A0A165ARX1"/>
<evidence type="ECO:0000313" key="2">
    <source>
        <dbReference type="Proteomes" id="UP000076871"/>
    </source>
</evidence>
<organism evidence="1 2">
    <name type="scientific">Laetiporus sulphureus 93-53</name>
    <dbReference type="NCBI Taxonomy" id="1314785"/>
    <lineage>
        <taxon>Eukaryota</taxon>
        <taxon>Fungi</taxon>
        <taxon>Dikarya</taxon>
        <taxon>Basidiomycota</taxon>
        <taxon>Agaricomycotina</taxon>
        <taxon>Agaricomycetes</taxon>
        <taxon>Polyporales</taxon>
        <taxon>Laetiporus</taxon>
    </lineage>
</organism>
<dbReference type="Proteomes" id="UP000076871">
    <property type="component" value="Unassembled WGS sequence"/>
</dbReference>
<dbReference type="OrthoDB" id="2793259at2759"/>
<dbReference type="RefSeq" id="XP_040757281.1">
    <property type="nucleotide sequence ID" value="XM_040913669.1"/>
</dbReference>